<dbReference type="Pfam" id="PF17655">
    <property type="entry name" value="IRK_C"/>
    <property type="match status" value="1"/>
</dbReference>
<dbReference type="Gene3D" id="2.60.40.1400">
    <property type="entry name" value="G protein-activated inward rectifier potassium channel 1"/>
    <property type="match status" value="1"/>
</dbReference>
<keyword evidence="9 13" id="KW-0472">Membrane</keyword>
<evidence type="ECO:0000256" key="7">
    <source>
        <dbReference type="ARBA" id="ARBA00022989"/>
    </source>
</evidence>
<evidence type="ECO:0000256" key="3">
    <source>
        <dbReference type="ARBA" id="ARBA00022538"/>
    </source>
</evidence>
<dbReference type="Gene3D" id="1.10.287.70">
    <property type="match status" value="1"/>
</dbReference>
<reference evidence="16 17" key="1">
    <citation type="submission" date="2024-02" db="EMBL/GenBank/DDBJ databases">
        <title>Chromosome-scale genome assembly of the rough periwinkle Littorina saxatilis.</title>
        <authorList>
            <person name="De Jode A."/>
            <person name="Faria R."/>
            <person name="Formenti G."/>
            <person name="Sims Y."/>
            <person name="Smith T.P."/>
            <person name="Tracey A."/>
            <person name="Wood J.M.D."/>
            <person name="Zagrodzka Z.B."/>
            <person name="Johannesson K."/>
            <person name="Butlin R.K."/>
            <person name="Leder E.H."/>
        </authorList>
    </citation>
    <scope>NUCLEOTIDE SEQUENCE [LARGE SCALE GENOMIC DNA]</scope>
    <source>
        <strain evidence="16">Snail1</strain>
        <tissue evidence="16">Muscle</tissue>
    </source>
</reference>
<evidence type="ECO:0000256" key="6">
    <source>
        <dbReference type="ARBA" id="ARBA00022958"/>
    </source>
</evidence>
<evidence type="ECO:0000256" key="12">
    <source>
        <dbReference type="SAM" id="MobiDB-lite"/>
    </source>
</evidence>
<dbReference type="SUPFAM" id="SSF81324">
    <property type="entry name" value="Voltage-gated potassium channels"/>
    <property type="match status" value="1"/>
</dbReference>
<dbReference type="GO" id="GO:0034702">
    <property type="term" value="C:monoatomic ion channel complex"/>
    <property type="evidence" value="ECO:0007669"/>
    <property type="project" value="UniProtKB-KW"/>
</dbReference>
<dbReference type="AlphaFoldDB" id="A0AAN9FXB5"/>
<evidence type="ECO:0000256" key="9">
    <source>
        <dbReference type="ARBA" id="ARBA00023136"/>
    </source>
</evidence>
<keyword evidence="10 11" id="KW-0407">Ion channel</keyword>
<dbReference type="InterPro" id="IPR041647">
    <property type="entry name" value="IRK_C"/>
</dbReference>
<protein>
    <submittedName>
        <fullName evidence="16">Uncharacterized protein</fullName>
    </submittedName>
</protein>
<dbReference type="InterPro" id="IPR040445">
    <property type="entry name" value="Kir_TM"/>
</dbReference>
<evidence type="ECO:0000256" key="4">
    <source>
        <dbReference type="ARBA" id="ARBA00022692"/>
    </source>
</evidence>
<keyword evidence="6 11" id="KW-0630">Potassium</keyword>
<dbReference type="GO" id="GO:0005242">
    <property type="term" value="F:inward rectifier potassium channel activity"/>
    <property type="evidence" value="ECO:0007669"/>
    <property type="project" value="InterPro"/>
</dbReference>
<dbReference type="PANTHER" id="PTHR11767">
    <property type="entry name" value="INWARD RECTIFIER POTASSIUM CHANNEL"/>
    <property type="match status" value="1"/>
</dbReference>
<comment type="similarity">
    <text evidence="11">Belongs to the inward rectifier-type potassium channel (TC 1.A.2.1) family.</text>
</comment>
<dbReference type="PRINTS" id="PR01320">
    <property type="entry name" value="KIRCHANNEL"/>
</dbReference>
<feature type="region of interest" description="Disordered" evidence="12">
    <location>
        <begin position="29"/>
        <end position="53"/>
    </location>
</feature>
<evidence type="ECO:0000256" key="1">
    <source>
        <dbReference type="ARBA" id="ARBA00004141"/>
    </source>
</evidence>
<comment type="caution">
    <text evidence="16">The sequence shown here is derived from an EMBL/GenBank/DDBJ whole genome shotgun (WGS) entry which is preliminary data.</text>
</comment>
<evidence type="ECO:0000313" key="17">
    <source>
        <dbReference type="Proteomes" id="UP001374579"/>
    </source>
</evidence>
<evidence type="ECO:0000256" key="11">
    <source>
        <dbReference type="RuleBase" id="RU003822"/>
    </source>
</evidence>
<dbReference type="Pfam" id="PF01007">
    <property type="entry name" value="IRK"/>
    <property type="match status" value="1"/>
</dbReference>
<keyword evidence="8 11" id="KW-0406">Ion transport</keyword>
<sequence>MASNVIDIENDHPRWEEYKFERLRHPSIEDDIDKNPYPQRYDKSRNNRPRRSLVKKEGQSNVAFKGVKSKTKLYLKSLFITILDMRWRYVIFLFFAAFFVFYGLFGLAYYSLAWLHGDFENLGNPNYAPCIENLEGAWDAFLFSIETQSTIGYGIIYAHPECGSTLPIIYLQVAMGFLFETLLFGFIFAKLSRAKSRRHTLVFSRHACILQEEGQLTLQIRVGDMRRSHLIETRIHAVLIKRHVVREKYVYPLYQHQLEFDAHEMGDKLFLLWPLVLTHRITETSPLWTLKPDDLIFDKFEIVVFLEGYVEATGEMCQARTSYTTREILWGHRFTRLEEYDAKNDLWVMDFVRFNQVMPSPTPRMSAAELAEQSPEDKAAMALSLSSSDVRRSVASIDDEDDLYNTASDEDESYVIGKPIRIPFTPMVDSPDS</sequence>
<keyword evidence="3 11" id="KW-0633">Potassium transport</keyword>
<dbReference type="GO" id="GO:0034765">
    <property type="term" value="P:regulation of monoatomic ion transmembrane transport"/>
    <property type="evidence" value="ECO:0007669"/>
    <property type="project" value="TreeGrafter"/>
</dbReference>
<feature type="transmembrane region" description="Helical" evidence="13">
    <location>
        <begin position="168"/>
        <end position="189"/>
    </location>
</feature>
<keyword evidence="7 13" id="KW-1133">Transmembrane helix</keyword>
<evidence type="ECO:0000256" key="2">
    <source>
        <dbReference type="ARBA" id="ARBA00022448"/>
    </source>
</evidence>
<name>A0AAN9FXB5_9CAEN</name>
<accession>A0AAN9FXB5</accession>
<dbReference type="InterPro" id="IPR016449">
    <property type="entry name" value="K_chnl_inward-rec_Kir"/>
</dbReference>
<dbReference type="PANTHER" id="PTHR11767:SF102">
    <property type="entry name" value="INWARDLY RECTIFYING POTASSIUM CHANNEL 1, ISOFORM F"/>
    <property type="match status" value="1"/>
</dbReference>
<evidence type="ECO:0000259" key="15">
    <source>
        <dbReference type="Pfam" id="PF17655"/>
    </source>
</evidence>
<dbReference type="SUPFAM" id="SSF81296">
    <property type="entry name" value="E set domains"/>
    <property type="match status" value="1"/>
</dbReference>
<evidence type="ECO:0000256" key="13">
    <source>
        <dbReference type="SAM" id="Phobius"/>
    </source>
</evidence>
<comment type="subcellular location">
    <subcellularLocation>
        <location evidence="1 11">Membrane</location>
        <topology evidence="1 11">Multi-pass membrane protein</topology>
    </subcellularLocation>
</comment>
<proteinExistence type="inferred from homology"/>
<evidence type="ECO:0000256" key="10">
    <source>
        <dbReference type="ARBA" id="ARBA00023303"/>
    </source>
</evidence>
<keyword evidence="17" id="KW-1185">Reference proteome</keyword>
<feature type="transmembrane region" description="Helical" evidence="13">
    <location>
        <begin position="89"/>
        <end position="112"/>
    </location>
</feature>
<organism evidence="16 17">
    <name type="scientific">Littorina saxatilis</name>
    <dbReference type="NCBI Taxonomy" id="31220"/>
    <lineage>
        <taxon>Eukaryota</taxon>
        <taxon>Metazoa</taxon>
        <taxon>Spiralia</taxon>
        <taxon>Lophotrochozoa</taxon>
        <taxon>Mollusca</taxon>
        <taxon>Gastropoda</taxon>
        <taxon>Caenogastropoda</taxon>
        <taxon>Littorinimorpha</taxon>
        <taxon>Littorinoidea</taxon>
        <taxon>Littorinidae</taxon>
        <taxon>Littorina</taxon>
    </lineage>
</organism>
<keyword evidence="4 11" id="KW-0812">Transmembrane</keyword>
<dbReference type="Proteomes" id="UP001374579">
    <property type="component" value="Unassembled WGS sequence"/>
</dbReference>
<gene>
    <name evidence="16" type="ORF">V1264_022118</name>
</gene>
<dbReference type="InterPro" id="IPR013518">
    <property type="entry name" value="K_chnl_inward-rec_Kir_cyto"/>
</dbReference>
<feature type="domain" description="Inward rectifier potassium channel C-terminal" evidence="15">
    <location>
        <begin position="201"/>
        <end position="373"/>
    </location>
</feature>
<keyword evidence="5 11" id="KW-0851">Voltage-gated channel</keyword>
<dbReference type="InterPro" id="IPR014756">
    <property type="entry name" value="Ig_E-set"/>
</dbReference>
<evidence type="ECO:0000256" key="8">
    <source>
        <dbReference type="ARBA" id="ARBA00023065"/>
    </source>
</evidence>
<dbReference type="EMBL" id="JBAMIC010004070">
    <property type="protein sequence ID" value="KAK7088172.1"/>
    <property type="molecule type" value="Genomic_DNA"/>
</dbReference>
<evidence type="ECO:0000256" key="5">
    <source>
        <dbReference type="ARBA" id="ARBA00022882"/>
    </source>
</evidence>
<evidence type="ECO:0000259" key="14">
    <source>
        <dbReference type="Pfam" id="PF01007"/>
    </source>
</evidence>
<feature type="domain" description="Potassium channel inwardly rectifying transmembrane" evidence="14">
    <location>
        <begin position="54"/>
        <end position="194"/>
    </location>
</feature>
<evidence type="ECO:0000313" key="16">
    <source>
        <dbReference type="EMBL" id="KAK7088172.1"/>
    </source>
</evidence>
<dbReference type="GO" id="GO:0005886">
    <property type="term" value="C:plasma membrane"/>
    <property type="evidence" value="ECO:0007669"/>
    <property type="project" value="TreeGrafter"/>
</dbReference>
<dbReference type="GO" id="GO:1990573">
    <property type="term" value="P:potassium ion import across plasma membrane"/>
    <property type="evidence" value="ECO:0007669"/>
    <property type="project" value="TreeGrafter"/>
</dbReference>
<keyword evidence="2 11" id="KW-0813">Transport</keyword>